<dbReference type="AlphaFoldDB" id="A0A157MG58"/>
<evidence type="ECO:0000313" key="2">
    <source>
        <dbReference type="EMBL" id="SAI08057.1"/>
    </source>
</evidence>
<evidence type="ECO:0000256" key="1">
    <source>
        <dbReference type="SAM" id="MobiDB-lite"/>
    </source>
</evidence>
<sequence>MRRYVTCTVVSVMPYILTSAGRASPKRAIQPRSDSGASASPPKITWRSAKGSPVWMAGDSHNWRKADGVWFSTVTPCVRSRPANSSGARLIQYGTTTSLPPVHSAPKISQTEKSKA</sequence>
<organism evidence="2 3">
    <name type="scientific">Bordetella ansorpii</name>
    <dbReference type="NCBI Taxonomy" id="288768"/>
    <lineage>
        <taxon>Bacteria</taxon>
        <taxon>Pseudomonadati</taxon>
        <taxon>Pseudomonadota</taxon>
        <taxon>Betaproteobacteria</taxon>
        <taxon>Burkholderiales</taxon>
        <taxon>Alcaligenaceae</taxon>
        <taxon>Bordetella</taxon>
    </lineage>
</organism>
<protein>
    <submittedName>
        <fullName evidence="2">Uncharacterized protein</fullName>
    </submittedName>
</protein>
<feature type="region of interest" description="Disordered" evidence="1">
    <location>
        <begin position="21"/>
        <end position="49"/>
    </location>
</feature>
<gene>
    <name evidence="2" type="ORF">SAMEA1982600_01252</name>
</gene>
<feature type="compositionally biased region" description="Polar residues" evidence="1">
    <location>
        <begin position="82"/>
        <end position="99"/>
    </location>
</feature>
<accession>A0A157MG58</accession>
<name>A0A157MG58_9BORD</name>
<dbReference type="EMBL" id="FKBS01000012">
    <property type="protein sequence ID" value="SAI08057.1"/>
    <property type="molecule type" value="Genomic_DNA"/>
</dbReference>
<reference evidence="2 3" key="1">
    <citation type="submission" date="2016-03" db="EMBL/GenBank/DDBJ databases">
        <authorList>
            <consortium name="Pathogen Informatics"/>
        </authorList>
    </citation>
    <scope>NUCLEOTIDE SEQUENCE [LARGE SCALE GENOMIC DNA]</scope>
    <source>
        <strain evidence="2 3">NCTC13364</strain>
    </source>
</reference>
<evidence type="ECO:0000313" key="3">
    <source>
        <dbReference type="Proteomes" id="UP000077037"/>
    </source>
</evidence>
<dbReference type="Proteomes" id="UP000077037">
    <property type="component" value="Unassembled WGS sequence"/>
</dbReference>
<feature type="region of interest" description="Disordered" evidence="1">
    <location>
        <begin position="79"/>
        <end position="116"/>
    </location>
</feature>
<proteinExistence type="predicted"/>